<name>A0ABR3LEM6_9TELE</name>
<evidence type="ECO:0000313" key="2">
    <source>
        <dbReference type="Proteomes" id="UP001558613"/>
    </source>
</evidence>
<organism evidence="1 2">
    <name type="scientific">Cirrhinus molitorella</name>
    <name type="common">mud carp</name>
    <dbReference type="NCBI Taxonomy" id="172907"/>
    <lineage>
        <taxon>Eukaryota</taxon>
        <taxon>Metazoa</taxon>
        <taxon>Chordata</taxon>
        <taxon>Craniata</taxon>
        <taxon>Vertebrata</taxon>
        <taxon>Euteleostomi</taxon>
        <taxon>Actinopterygii</taxon>
        <taxon>Neopterygii</taxon>
        <taxon>Teleostei</taxon>
        <taxon>Ostariophysi</taxon>
        <taxon>Cypriniformes</taxon>
        <taxon>Cyprinidae</taxon>
        <taxon>Labeoninae</taxon>
        <taxon>Labeonini</taxon>
        <taxon>Cirrhinus</taxon>
    </lineage>
</organism>
<comment type="caution">
    <text evidence="1">The sequence shown here is derived from an EMBL/GenBank/DDBJ whole genome shotgun (WGS) entry which is preliminary data.</text>
</comment>
<dbReference type="Proteomes" id="UP001558613">
    <property type="component" value="Unassembled WGS sequence"/>
</dbReference>
<protein>
    <submittedName>
        <fullName evidence="1">Uncharacterized protein</fullName>
    </submittedName>
</protein>
<evidence type="ECO:0000313" key="1">
    <source>
        <dbReference type="EMBL" id="KAL1251347.1"/>
    </source>
</evidence>
<gene>
    <name evidence="1" type="ORF">QQF64_019143</name>
</gene>
<dbReference type="EMBL" id="JAYMGO010000022">
    <property type="protein sequence ID" value="KAL1251347.1"/>
    <property type="molecule type" value="Genomic_DNA"/>
</dbReference>
<sequence>MVKDTEREKEREREREREREFVCSPPWFSQSSPGVLCIQTWLQQLMGDHSQSGLFDPCRCLGDVVRCA</sequence>
<reference evidence="1 2" key="1">
    <citation type="submission" date="2023-09" db="EMBL/GenBank/DDBJ databases">
        <authorList>
            <person name="Wang M."/>
        </authorList>
    </citation>
    <scope>NUCLEOTIDE SEQUENCE [LARGE SCALE GENOMIC DNA]</scope>
    <source>
        <strain evidence="1">GT-2023</strain>
        <tissue evidence="1">Liver</tissue>
    </source>
</reference>
<keyword evidence="2" id="KW-1185">Reference proteome</keyword>
<accession>A0ABR3LEM6</accession>
<proteinExistence type="predicted"/>